<evidence type="ECO:0000256" key="1">
    <source>
        <dbReference type="SAM" id="MobiDB-lite"/>
    </source>
</evidence>
<evidence type="ECO:0000313" key="3">
    <source>
        <dbReference type="Proteomes" id="UP000671828"/>
    </source>
</evidence>
<evidence type="ECO:0008006" key="4">
    <source>
        <dbReference type="Google" id="ProtNLM"/>
    </source>
</evidence>
<name>A0A8T8HVC8_9PSEU</name>
<dbReference type="Proteomes" id="UP000671828">
    <property type="component" value="Chromosome"/>
</dbReference>
<accession>A0A8T8HVC8</accession>
<gene>
    <name evidence="2" type="ORF">J7S33_23585</name>
</gene>
<feature type="non-terminal residue" evidence="2">
    <location>
        <position position="436"/>
    </location>
</feature>
<evidence type="ECO:0000313" key="2">
    <source>
        <dbReference type="EMBL" id="QTR02160.1"/>
    </source>
</evidence>
<reference evidence="2" key="1">
    <citation type="submission" date="2021-04" db="EMBL/GenBank/DDBJ databases">
        <title>Saccharothrix algeriensis WGS.</title>
        <authorList>
            <person name="Stuskova K."/>
            <person name="Hakalova E."/>
            <person name="Tebbal A.B."/>
            <person name="Eichmeier A."/>
        </authorList>
    </citation>
    <scope>NUCLEOTIDE SEQUENCE</scope>
    <source>
        <strain evidence="2">NRRL B-24137</strain>
    </source>
</reference>
<proteinExistence type="predicted"/>
<dbReference type="EMBL" id="CP072788">
    <property type="protein sequence ID" value="QTR02160.1"/>
    <property type="molecule type" value="Genomic_DNA"/>
</dbReference>
<dbReference type="Gene3D" id="3.40.50.300">
    <property type="entry name" value="P-loop containing nucleotide triphosphate hydrolases"/>
    <property type="match status" value="1"/>
</dbReference>
<dbReference type="AlphaFoldDB" id="A0A8T8HVC8"/>
<protein>
    <recommendedName>
        <fullName evidence="4">FtsK domain-containing protein</fullName>
    </recommendedName>
</protein>
<dbReference type="InterPro" id="IPR027417">
    <property type="entry name" value="P-loop_NTPase"/>
</dbReference>
<feature type="region of interest" description="Disordered" evidence="1">
    <location>
        <begin position="384"/>
        <end position="406"/>
    </location>
</feature>
<organism evidence="2 3">
    <name type="scientific">Saccharothrix algeriensis</name>
    <dbReference type="NCBI Taxonomy" id="173560"/>
    <lineage>
        <taxon>Bacteria</taxon>
        <taxon>Bacillati</taxon>
        <taxon>Actinomycetota</taxon>
        <taxon>Actinomycetes</taxon>
        <taxon>Pseudonocardiales</taxon>
        <taxon>Pseudonocardiaceae</taxon>
        <taxon>Saccharothrix</taxon>
    </lineage>
</organism>
<sequence>MCGIKDVQVMGVQKWEQGTGYTLDLNLPQGGHSWKDLARHQAQLAADADLPNGCTVEALPGVSRRAALLRVATRDAWEEVIPYPEDWSPLSILNPIAIGEHRDASVAALELRSDTVILTGQKGGGKTNELQVLNAGLVRCVDNLLWHIDLNGGGMALPWIRPWLTDTTGQVPAPAVDWVASTAGEAKKMTEAALRIAKGRKVEYQQLCEQHGTDKLPVSPEIPQITIVVDECAEITGDGTKYPKLRDDLEEIQRIARAMAVNLVFCGLSATTDVIGSTAVRKQARARISMRVSDAEELNYLFGWNCKADPQDMPYEGCGLYLQDTSGQPKGFKGYRLVGTALAAGARAVAGQRPALDPISTRLAGDDYATRWDRAAHLIAEQPTADRTAAEEVTSTTDTTDHELPPAGPFDLAALEAGAAVFAGHTADRATATDFN</sequence>